<gene>
    <name evidence="3" type="ORF">POL25_36505</name>
</gene>
<proteinExistence type="predicted"/>
<feature type="region of interest" description="Disordered" evidence="1">
    <location>
        <begin position="24"/>
        <end position="59"/>
    </location>
</feature>
<name>A0ABT5E9C4_9BACT</name>
<feature type="compositionally biased region" description="Pro residues" evidence="1">
    <location>
        <begin position="41"/>
        <end position="57"/>
    </location>
</feature>
<feature type="region of interest" description="Disordered" evidence="1">
    <location>
        <begin position="403"/>
        <end position="426"/>
    </location>
</feature>
<reference evidence="3 4" key="1">
    <citation type="submission" date="2022-11" db="EMBL/GenBank/DDBJ databases">
        <title>Minimal conservation of predation-associated metabolite biosynthetic gene clusters underscores biosynthetic potential of Myxococcota including descriptions for ten novel species: Archangium lansinium sp. nov., Myxococcus landrumus sp. nov., Nannocystis bai.</title>
        <authorList>
            <person name="Ahearne A."/>
            <person name="Stevens C."/>
            <person name="Dowd S."/>
        </authorList>
    </citation>
    <scope>NUCLEOTIDE SEQUENCE [LARGE SCALE GENOMIC DNA]</scope>
    <source>
        <strain evidence="3 4">BB15-2</strain>
    </source>
</reference>
<dbReference type="RefSeq" id="WP_272090979.1">
    <property type="nucleotide sequence ID" value="NZ_JAQNDL010000003.1"/>
</dbReference>
<evidence type="ECO:0000256" key="1">
    <source>
        <dbReference type="SAM" id="MobiDB-lite"/>
    </source>
</evidence>
<accession>A0ABT5E9C4</accession>
<keyword evidence="4" id="KW-1185">Reference proteome</keyword>
<sequence>MRVRAACRRSCLTGALVLLACSASPPPASDPPPVRAGVPAAPEPAPPESAESPPAPANNPAAIAGPLDYAVIDGGVLVVWSRHDGDASEIVAQRLDPRGQPLAPPRHVLRSEGEIVDLELSHARGHAWIAYVAELDAETASGLLGVIGLAGDLTVSRTHVLDRFTAVALSAWGGSRVRVQAQGPEAAVVASIGDPVICRDRVLRRDRPCPGYHLFGVRGDGFDRVASVGVDGGQADMGRLVDVGAGVLLDVWAWHGGPTHADLYLPRGATAARKPKFRRVACRPPFRRDFDGEALVSWCASDDLEADCQGDPQGCAQIHLVTLADRVLTPRTGQPGVPITGQALRCSGGRPVLDLTWQGGSRRFDPQAPGADLDLRLELGVWTGELGLQIAEDGQLTRLRCGPDDRLARDPEPAAPLDLGAVATPP</sequence>
<feature type="compositionally biased region" description="Basic and acidic residues" evidence="1">
    <location>
        <begin position="403"/>
        <end position="412"/>
    </location>
</feature>
<organism evidence="3 4">
    <name type="scientific">Nannocystis bainbridge</name>
    <dbReference type="NCBI Taxonomy" id="2995303"/>
    <lineage>
        <taxon>Bacteria</taxon>
        <taxon>Pseudomonadati</taxon>
        <taxon>Myxococcota</taxon>
        <taxon>Polyangia</taxon>
        <taxon>Nannocystales</taxon>
        <taxon>Nannocystaceae</taxon>
        <taxon>Nannocystis</taxon>
    </lineage>
</organism>
<protein>
    <submittedName>
        <fullName evidence="3">Uncharacterized protein</fullName>
    </submittedName>
</protein>
<evidence type="ECO:0000256" key="2">
    <source>
        <dbReference type="SAM" id="SignalP"/>
    </source>
</evidence>
<dbReference type="PROSITE" id="PS51257">
    <property type="entry name" value="PROKAR_LIPOPROTEIN"/>
    <property type="match status" value="1"/>
</dbReference>
<dbReference type="Proteomes" id="UP001221686">
    <property type="component" value="Unassembled WGS sequence"/>
</dbReference>
<feature type="signal peptide" evidence="2">
    <location>
        <begin position="1"/>
        <end position="28"/>
    </location>
</feature>
<feature type="chain" id="PRO_5046862298" evidence="2">
    <location>
        <begin position="29"/>
        <end position="426"/>
    </location>
</feature>
<evidence type="ECO:0000313" key="4">
    <source>
        <dbReference type="Proteomes" id="UP001221686"/>
    </source>
</evidence>
<dbReference type="EMBL" id="JAQNDL010000003">
    <property type="protein sequence ID" value="MDC0722449.1"/>
    <property type="molecule type" value="Genomic_DNA"/>
</dbReference>
<feature type="compositionally biased region" description="Pro residues" evidence="1">
    <location>
        <begin position="24"/>
        <end position="34"/>
    </location>
</feature>
<evidence type="ECO:0000313" key="3">
    <source>
        <dbReference type="EMBL" id="MDC0722449.1"/>
    </source>
</evidence>
<keyword evidence="2" id="KW-0732">Signal</keyword>
<comment type="caution">
    <text evidence="3">The sequence shown here is derived from an EMBL/GenBank/DDBJ whole genome shotgun (WGS) entry which is preliminary data.</text>
</comment>